<dbReference type="AlphaFoldDB" id="A0A1M6SVL7"/>
<dbReference type="Proteomes" id="UP000184082">
    <property type="component" value="Unassembled WGS sequence"/>
</dbReference>
<accession>A0A1M6SVL7</accession>
<keyword evidence="1" id="KW-0812">Transmembrane</keyword>
<keyword evidence="1" id="KW-0472">Membrane</keyword>
<dbReference type="EMBL" id="FRAJ01000021">
    <property type="protein sequence ID" value="SHK48764.1"/>
    <property type="molecule type" value="Genomic_DNA"/>
</dbReference>
<organism evidence="2 3">
    <name type="scientific">Caminicella sporogenes DSM 14501</name>
    <dbReference type="NCBI Taxonomy" id="1121266"/>
    <lineage>
        <taxon>Bacteria</taxon>
        <taxon>Bacillati</taxon>
        <taxon>Bacillota</taxon>
        <taxon>Clostridia</taxon>
        <taxon>Peptostreptococcales</taxon>
        <taxon>Caminicellaceae</taxon>
        <taxon>Caminicella</taxon>
    </lineage>
</organism>
<gene>
    <name evidence="2" type="ORF">SAMN02745883_02161</name>
</gene>
<evidence type="ECO:0000313" key="2">
    <source>
        <dbReference type="EMBL" id="SHK48764.1"/>
    </source>
</evidence>
<feature type="transmembrane region" description="Helical" evidence="1">
    <location>
        <begin position="12"/>
        <end position="29"/>
    </location>
</feature>
<evidence type="ECO:0000256" key="1">
    <source>
        <dbReference type="SAM" id="Phobius"/>
    </source>
</evidence>
<proteinExistence type="predicted"/>
<protein>
    <submittedName>
        <fullName evidence="2">Uncharacterized protein</fullName>
    </submittedName>
</protein>
<sequence length="146" mass="17147">MGGDIIKTKIYIVITIFITVITSLTMLYFHPNSDKLLPNEIMSFLFQGAGNYHNGQVEKARDIIDDNILGKFTKFYGNRDLNTLKIYEKEEIRTILENMGYYNITKLVSMLKDGRNNEEEIYNLLNENLFEEQISLLNQILRKRDR</sequence>
<reference evidence="2 3" key="1">
    <citation type="submission" date="2016-11" db="EMBL/GenBank/DDBJ databases">
        <authorList>
            <person name="Jaros S."/>
            <person name="Januszkiewicz K."/>
            <person name="Wedrychowicz H."/>
        </authorList>
    </citation>
    <scope>NUCLEOTIDE SEQUENCE [LARGE SCALE GENOMIC DNA]</scope>
    <source>
        <strain evidence="2 3">DSM 14501</strain>
    </source>
</reference>
<evidence type="ECO:0000313" key="3">
    <source>
        <dbReference type="Proteomes" id="UP000184082"/>
    </source>
</evidence>
<keyword evidence="1" id="KW-1133">Transmembrane helix</keyword>
<keyword evidence="3" id="KW-1185">Reference proteome</keyword>
<name>A0A1M6SVL7_9FIRM</name>